<dbReference type="eggNOG" id="ENOG502RYIU">
    <property type="taxonomic scope" value="Eukaryota"/>
</dbReference>
<proteinExistence type="predicted"/>
<dbReference type="OrthoDB" id="549336at2759"/>
<evidence type="ECO:0000313" key="2">
    <source>
        <dbReference type="Proteomes" id="UP000182444"/>
    </source>
</evidence>
<dbReference type="GeneID" id="2912767"/>
<accession>A0A1H6PPP9</accession>
<dbReference type="VEuPathDB" id="FungiDB:YALI0_E26917g"/>
<dbReference type="EMBL" id="CP017557">
    <property type="protein sequence ID" value="AOW06015.1"/>
    <property type="molecule type" value="Genomic_DNA"/>
</dbReference>
<dbReference type="VEuPathDB" id="FungiDB:YALI1_E31865g"/>
<gene>
    <name evidence="1" type="ORF">YALI1_E31865g</name>
</gene>
<sequence>MIPRRFLRLPVIACFLALCGIVLYTIHSTGHIDKLNLYRYTTGNKAVYRPASGKPSKVILLESGGSHEEVTTAFLTSLVETTSKSSAFIYPFFKLVRFQMGPIMKSTIGNHTNVAKYVHSNKLKEYKTRVGRPDVVLSITCEHDSKEHSAVFNEWLAQGVSLVCVVHHADRWLANSDYGHYERLSPWIEKNQVTFVTLSEHVNQNLKNESAATWSPEHQEKLRTKVFTPVFRAPTRPHKSPMPVLGLNLQGDFDSKRRDYKLLFSQLAKIVDSMSSVKMYLVGHGIPPEVPEQIKSKVEFMTDLSFTDFYGHMSEGLAIVPAFASNDYYSKKASSSVPASIIAGVPLVGSQKLLDAYTYLSENEVWFAEEGETDIDAIHRLVTETPSPEVLEQQLRFRQRKLLDKRESLIRLNGRIMVDLLQHVLSTDESYYRMEWQWEW</sequence>
<dbReference type="Proteomes" id="UP000182444">
    <property type="component" value="Chromosome 1E"/>
</dbReference>
<dbReference type="RefSeq" id="XP_504444.1">
    <property type="nucleotide sequence ID" value="XM_504444.1"/>
</dbReference>
<name>A0A1H6PPP9_YARLL</name>
<dbReference type="KEGG" id="yli:2912767"/>
<dbReference type="AlphaFoldDB" id="A0A1H6PPP9"/>
<dbReference type="OMA" id="NESAATW"/>
<protein>
    <submittedName>
        <fullName evidence="1">Uncharacterized protein</fullName>
    </submittedName>
</protein>
<organism evidence="1 2">
    <name type="scientific">Yarrowia lipolytica</name>
    <name type="common">Candida lipolytica</name>
    <dbReference type="NCBI Taxonomy" id="4952"/>
    <lineage>
        <taxon>Eukaryota</taxon>
        <taxon>Fungi</taxon>
        <taxon>Dikarya</taxon>
        <taxon>Ascomycota</taxon>
        <taxon>Saccharomycotina</taxon>
        <taxon>Dipodascomycetes</taxon>
        <taxon>Dipodascales</taxon>
        <taxon>Dipodascales incertae sedis</taxon>
        <taxon>Yarrowia</taxon>
    </lineage>
</organism>
<reference evidence="1 2" key="1">
    <citation type="journal article" date="2016" name="PLoS ONE">
        <title>Sequence Assembly of Yarrowia lipolytica Strain W29/CLIB89 Shows Transposable Element Diversity.</title>
        <authorList>
            <person name="Magnan C."/>
            <person name="Yu J."/>
            <person name="Chang I."/>
            <person name="Jahn E."/>
            <person name="Kanomata Y."/>
            <person name="Wu J."/>
            <person name="Zeller M."/>
            <person name="Oakes M."/>
            <person name="Baldi P."/>
            <person name="Sandmeyer S."/>
        </authorList>
    </citation>
    <scope>NUCLEOTIDE SEQUENCE [LARGE SCALE GENOMIC DNA]</scope>
    <source>
        <strain evidence="2">CLIB89(W29)</strain>
    </source>
</reference>
<evidence type="ECO:0000313" key="1">
    <source>
        <dbReference type="EMBL" id="AOW06015.1"/>
    </source>
</evidence>